<keyword evidence="3 5" id="KW-0238">DNA-binding</keyword>
<dbReference type="RefSeq" id="WP_089422407.1">
    <property type="nucleotide sequence ID" value="NZ_CP022416.1"/>
</dbReference>
<feature type="domain" description="HTH tetR-type" evidence="6">
    <location>
        <begin position="15"/>
        <end position="75"/>
    </location>
</feature>
<keyword evidence="4" id="KW-0804">Transcription</keyword>
<dbReference type="InterPro" id="IPR036271">
    <property type="entry name" value="Tet_transcr_reg_TetR-rel_C_sf"/>
</dbReference>
<dbReference type="SUPFAM" id="SSF48498">
    <property type="entry name" value="Tetracyclin repressor-like, C-terminal domain"/>
    <property type="match status" value="1"/>
</dbReference>
<evidence type="ECO:0000256" key="4">
    <source>
        <dbReference type="ARBA" id="ARBA00023163"/>
    </source>
</evidence>
<protein>
    <submittedName>
        <fullName evidence="7">HTH-type transcriptional repressor KstR2</fullName>
    </submittedName>
</protein>
<dbReference type="InterPro" id="IPR041490">
    <property type="entry name" value="KstR2_TetR_C"/>
</dbReference>
<dbReference type="PRINTS" id="PR00455">
    <property type="entry name" value="HTHTETR"/>
</dbReference>
<keyword evidence="1" id="KW-0678">Repressor</keyword>
<accession>A0A221K5U3</accession>
<evidence type="ECO:0000259" key="6">
    <source>
        <dbReference type="PROSITE" id="PS50977"/>
    </source>
</evidence>
<organism evidence="7 8">
    <name type="scientific">Pseudosulfitobacter pseudonitzschiae</name>
    <dbReference type="NCBI Taxonomy" id="1402135"/>
    <lineage>
        <taxon>Bacteria</taxon>
        <taxon>Pseudomonadati</taxon>
        <taxon>Pseudomonadota</taxon>
        <taxon>Alphaproteobacteria</taxon>
        <taxon>Rhodobacterales</taxon>
        <taxon>Roseobacteraceae</taxon>
        <taxon>Pseudosulfitobacter</taxon>
    </lineage>
</organism>
<geneLocation type="plasmid" evidence="7 8">
    <name>pSMR1-1</name>
</geneLocation>
<keyword evidence="2" id="KW-0805">Transcription regulation</keyword>
<dbReference type="SUPFAM" id="SSF46689">
    <property type="entry name" value="Homeodomain-like"/>
    <property type="match status" value="1"/>
</dbReference>
<reference evidence="7 8" key="1">
    <citation type="submission" date="2017-07" db="EMBL/GenBank/DDBJ databases">
        <title>Genome Sequence of Sulfitobacter pseudonitzschiae Strain SMR1 Isolated from a culture of the Diatom Skeletonema marinoi.</title>
        <authorList>
            <person name="Topel M."/>
            <person name="Pinder M.I.M."/>
            <person name="Johansson O.N."/>
            <person name="Kourtchenko O."/>
            <person name="Godhe A."/>
            <person name="Clarke A.K."/>
        </authorList>
    </citation>
    <scope>NUCLEOTIDE SEQUENCE [LARGE SCALE GENOMIC DNA]</scope>
    <source>
        <strain evidence="7 8">SMR1</strain>
        <plasmid evidence="7 8">pSMR1-1</plasmid>
    </source>
</reference>
<dbReference type="STRING" id="1402135.SAMN05444149_10661"/>
<evidence type="ECO:0000256" key="1">
    <source>
        <dbReference type="ARBA" id="ARBA00022491"/>
    </source>
</evidence>
<dbReference type="GO" id="GO:0003700">
    <property type="term" value="F:DNA-binding transcription factor activity"/>
    <property type="evidence" value="ECO:0007669"/>
    <property type="project" value="TreeGrafter"/>
</dbReference>
<proteinExistence type="predicted"/>
<keyword evidence="7" id="KW-0614">Plasmid</keyword>
<dbReference type="KEGG" id="spse:SULPSESMR1_04634"/>
<dbReference type="Gene3D" id="1.10.10.60">
    <property type="entry name" value="Homeodomain-like"/>
    <property type="match status" value="1"/>
</dbReference>
<dbReference type="InterPro" id="IPR009057">
    <property type="entry name" value="Homeodomain-like_sf"/>
</dbReference>
<evidence type="ECO:0000313" key="8">
    <source>
        <dbReference type="Proteomes" id="UP000199754"/>
    </source>
</evidence>
<keyword evidence="8" id="KW-1185">Reference proteome</keyword>
<dbReference type="PANTHER" id="PTHR30055:SF175">
    <property type="entry name" value="HTH-TYPE TRANSCRIPTIONAL REPRESSOR KSTR2"/>
    <property type="match status" value="1"/>
</dbReference>
<name>A0A221K5U3_9RHOB</name>
<evidence type="ECO:0000313" key="7">
    <source>
        <dbReference type="EMBL" id="ASM74335.1"/>
    </source>
</evidence>
<dbReference type="PANTHER" id="PTHR30055">
    <property type="entry name" value="HTH-TYPE TRANSCRIPTIONAL REGULATOR RUTR"/>
    <property type="match status" value="1"/>
</dbReference>
<evidence type="ECO:0000256" key="5">
    <source>
        <dbReference type="PROSITE-ProRule" id="PRU00335"/>
    </source>
</evidence>
<dbReference type="OrthoDB" id="9779746at2"/>
<dbReference type="GO" id="GO:0000976">
    <property type="term" value="F:transcription cis-regulatory region binding"/>
    <property type="evidence" value="ECO:0007669"/>
    <property type="project" value="TreeGrafter"/>
</dbReference>
<dbReference type="PROSITE" id="PS50977">
    <property type="entry name" value="HTH_TETR_2"/>
    <property type="match status" value="1"/>
</dbReference>
<feature type="DNA-binding region" description="H-T-H motif" evidence="5">
    <location>
        <begin position="38"/>
        <end position="57"/>
    </location>
</feature>
<dbReference type="AlphaFoldDB" id="A0A221K5U3"/>
<sequence>MKAMSGFPTKEEMRDHKRREIVRCASEKFGTEGYENVPLDAIAAELGVTKAALYNYVSSKNDLLMQCYEVGMDRLIASVEQAMDTQGTAAERLRIGLETYVVTMTRKDMQYLWNYIRPLLSPGDKRSVQTSRDKIDSLFRAMLQNGIDDGSLRADLDPKLASLVILGAINWVGIWFRPSGLQKSQDIARDVVGDALHGYLAS</sequence>
<dbReference type="Pfam" id="PF17932">
    <property type="entry name" value="TetR_C_24"/>
    <property type="match status" value="1"/>
</dbReference>
<dbReference type="eggNOG" id="COG1309">
    <property type="taxonomic scope" value="Bacteria"/>
</dbReference>
<dbReference type="InterPro" id="IPR001647">
    <property type="entry name" value="HTH_TetR"/>
</dbReference>
<evidence type="ECO:0000256" key="2">
    <source>
        <dbReference type="ARBA" id="ARBA00023015"/>
    </source>
</evidence>
<gene>
    <name evidence="7" type="primary">kstR2</name>
    <name evidence="7" type="ORF">SULPSESMR1_04634</name>
</gene>
<dbReference type="EMBL" id="CP022416">
    <property type="protein sequence ID" value="ASM74335.1"/>
    <property type="molecule type" value="Genomic_DNA"/>
</dbReference>
<dbReference type="InterPro" id="IPR050109">
    <property type="entry name" value="HTH-type_TetR-like_transc_reg"/>
</dbReference>
<dbReference type="Gene3D" id="1.10.357.10">
    <property type="entry name" value="Tetracycline Repressor, domain 2"/>
    <property type="match status" value="1"/>
</dbReference>
<evidence type="ECO:0000256" key="3">
    <source>
        <dbReference type="ARBA" id="ARBA00023125"/>
    </source>
</evidence>
<dbReference type="Proteomes" id="UP000199754">
    <property type="component" value="Plasmid pSMR1-1"/>
</dbReference>
<dbReference type="Pfam" id="PF00440">
    <property type="entry name" value="TetR_N"/>
    <property type="match status" value="1"/>
</dbReference>